<gene>
    <name evidence="1" type="ORF">A4W93_11165</name>
</gene>
<dbReference type="Pfam" id="PF16290">
    <property type="entry name" value="DUF4936"/>
    <property type="match status" value="1"/>
</dbReference>
<dbReference type="RefSeq" id="WP_085750685.1">
    <property type="nucleotide sequence ID" value="NZ_BSPR01000023.1"/>
</dbReference>
<protein>
    <submittedName>
        <fullName evidence="1">Uncharacterized protein</fullName>
    </submittedName>
</protein>
<dbReference type="Proteomes" id="UP000193427">
    <property type="component" value="Chromosome"/>
</dbReference>
<reference evidence="1 2" key="1">
    <citation type="submission" date="2016-04" db="EMBL/GenBank/DDBJ databases">
        <title>Complete genome sequence of natural rubber-degrading, novel Gram-negative bacterium, Rhizobacter gummiphilus strain NS21.</title>
        <authorList>
            <person name="Tabata M."/>
            <person name="Kasai D."/>
            <person name="Fukuda M."/>
        </authorList>
    </citation>
    <scope>NUCLEOTIDE SEQUENCE [LARGE SCALE GENOMIC DNA]</scope>
    <source>
        <strain evidence="1 2">NS21</strain>
    </source>
</reference>
<proteinExistence type="predicted"/>
<dbReference type="InterPro" id="IPR032556">
    <property type="entry name" value="DUF4936"/>
</dbReference>
<dbReference type="STRING" id="946333.A4W93_11165"/>
<dbReference type="KEGG" id="rgu:A4W93_11165"/>
<dbReference type="OrthoDB" id="8527613at2"/>
<sequence>MPAARELFIYYRARTADAHALQSEVLALQRRLRALQPGLEARLLRRPEPADDWQTWMETYALPGHPDGVSEALEHTIERLAAETLSRWSPARHVEVFVPCAC</sequence>
<organism evidence="1 2">
    <name type="scientific">Piscinibacter gummiphilus</name>
    <dbReference type="NCBI Taxonomy" id="946333"/>
    <lineage>
        <taxon>Bacteria</taxon>
        <taxon>Pseudomonadati</taxon>
        <taxon>Pseudomonadota</taxon>
        <taxon>Betaproteobacteria</taxon>
        <taxon>Burkholderiales</taxon>
        <taxon>Sphaerotilaceae</taxon>
        <taxon>Piscinibacter</taxon>
    </lineage>
</organism>
<accession>A0A1W6L853</accession>
<keyword evidence="2" id="KW-1185">Reference proteome</keyword>
<dbReference type="AlphaFoldDB" id="A0A1W6L853"/>
<evidence type="ECO:0000313" key="2">
    <source>
        <dbReference type="Proteomes" id="UP000193427"/>
    </source>
</evidence>
<dbReference type="EMBL" id="CP015118">
    <property type="protein sequence ID" value="ARN20412.1"/>
    <property type="molecule type" value="Genomic_DNA"/>
</dbReference>
<name>A0A1W6L853_9BURK</name>
<evidence type="ECO:0000313" key="1">
    <source>
        <dbReference type="EMBL" id="ARN20412.1"/>
    </source>
</evidence>